<dbReference type="GO" id="GO:0071949">
    <property type="term" value="F:FAD binding"/>
    <property type="evidence" value="ECO:0007669"/>
    <property type="project" value="InterPro"/>
</dbReference>
<reference evidence="7" key="1">
    <citation type="submission" date="2020-02" db="EMBL/GenBank/DDBJ databases">
        <authorList>
            <person name="Lichtner F.J."/>
        </authorList>
    </citation>
    <scope>NUCLEOTIDE SEQUENCE</scope>
    <source>
        <strain evidence="7">G10</strain>
    </source>
</reference>
<dbReference type="InterPro" id="IPR050641">
    <property type="entry name" value="RIFMO-like"/>
</dbReference>
<keyword evidence="2" id="KW-0285">Flavoprotein</keyword>
<evidence type="ECO:0000256" key="4">
    <source>
        <dbReference type="ARBA" id="ARBA00023002"/>
    </source>
</evidence>
<dbReference type="PRINTS" id="PR00420">
    <property type="entry name" value="RNGMNOXGNASE"/>
</dbReference>
<dbReference type="InterPro" id="IPR038220">
    <property type="entry name" value="PHOX_C_sf"/>
</dbReference>
<dbReference type="Pfam" id="PF01494">
    <property type="entry name" value="FAD_binding_3"/>
    <property type="match status" value="1"/>
</dbReference>
<protein>
    <recommendedName>
        <fullName evidence="9">Phenol 2-monooxygenase</fullName>
    </recommendedName>
</protein>
<dbReference type="PANTHER" id="PTHR43004">
    <property type="entry name" value="TRK SYSTEM POTASSIUM UPTAKE PROTEIN"/>
    <property type="match status" value="1"/>
</dbReference>
<accession>A0A9P5GFU0</accession>
<comment type="caution">
    <text evidence="7">The sequence shown here is derived from an EMBL/GenBank/DDBJ whole genome shotgun (WGS) entry which is preliminary data.</text>
</comment>
<evidence type="ECO:0000313" key="7">
    <source>
        <dbReference type="EMBL" id="KAF7517242.1"/>
    </source>
</evidence>
<evidence type="ECO:0008006" key="9">
    <source>
        <dbReference type="Google" id="ProtNLM"/>
    </source>
</evidence>
<dbReference type="InterPro" id="IPR036249">
    <property type="entry name" value="Thioredoxin-like_sf"/>
</dbReference>
<dbReference type="InterPro" id="IPR012941">
    <property type="entry name" value="Phe_hydrox_C_dim_dom"/>
</dbReference>
<dbReference type="SUPFAM" id="SSF51905">
    <property type="entry name" value="FAD/NAD(P)-binding domain"/>
    <property type="match status" value="1"/>
</dbReference>
<feature type="domain" description="FAD-binding" evidence="5">
    <location>
        <begin position="113"/>
        <end position="292"/>
    </location>
</feature>
<dbReference type="SUPFAM" id="SSF52833">
    <property type="entry name" value="Thioredoxin-like"/>
    <property type="match status" value="1"/>
</dbReference>
<dbReference type="PANTHER" id="PTHR43004:SF20">
    <property type="entry name" value="2-MONOOXYGENASE, PUTATIVE (AFU_ORTHOLOGUE AFUA_1G13660)-RELATED"/>
    <property type="match status" value="1"/>
</dbReference>
<evidence type="ECO:0000259" key="6">
    <source>
        <dbReference type="Pfam" id="PF07976"/>
    </source>
</evidence>
<comment type="similarity">
    <text evidence="1">Belongs to the PheA/TfdB FAD monooxygenase family.</text>
</comment>
<dbReference type="Gene3D" id="3.40.30.20">
    <property type="match status" value="1"/>
</dbReference>
<keyword evidence="8" id="KW-1185">Reference proteome</keyword>
<dbReference type="GO" id="GO:0016709">
    <property type="term" value="F:oxidoreductase activity, acting on paired donors, with incorporation or reduction of molecular oxygen, NAD(P)H as one donor, and incorporation of one atom of oxygen"/>
    <property type="evidence" value="ECO:0007669"/>
    <property type="project" value="UniProtKB-ARBA"/>
</dbReference>
<dbReference type="Proteomes" id="UP000701341">
    <property type="component" value="Unassembled WGS sequence"/>
</dbReference>
<dbReference type="SUPFAM" id="SSF54373">
    <property type="entry name" value="FAD-linked reductases, C-terminal domain"/>
    <property type="match status" value="1"/>
</dbReference>
<keyword evidence="4" id="KW-0560">Oxidoreductase</keyword>
<dbReference type="CDD" id="cd02979">
    <property type="entry name" value="PHOX_C"/>
    <property type="match status" value="1"/>
</dbReference>
<dbReference type="Pfam" id="PF07976">
    <property type="entry name" value="Phe_hydrox_dim"/>
    <property type="match status" value="1"/>
</dbReference>
<dbReference type="Gene3D" id="3.50.50.60">
    <property type="entry name" value="FAD/NAD(P)-binding domain"/>
    <property type="match status" value="2"/>
</dbReference>
<evidence type="ECO:0000256" key="1">
    <source>
        <dbReference type="ARBA" id="ARBA00007801"/>
    </source>
</evidence>
<gene>
    <name evidence="7" type="ORF">PCG10_001343</name>
</gene>
<sequence length="526" mass="58086">MEMTFWAGGKDFPLTRIARFPKWYPELDEYHIVHTSQGNTERALLDGMKSFNGPEVERGVIASAIDIDESTINDPRAHAIKLTVKHLTDEELAASSAKVTVPQPGDFNYNPADEPYLKRKVTGKEGSTEVIKAKFVIGADGSRSWTRQALGFDFLGDADENDDEAIGGILDCVATSNFPDIHIQSVISKDGRGAGFVPRENGLLRMAAPVATKEEATPEGIIKSLKEIISPYELDVTQVDWCGSFSTRRLIASSSSKYSRVFLVGDALHIHSPRAGIGMNFSIQDERGLTSKQLLAFDKAIPKQSPMGAQFSVEGTSGGLKDNLPFSSTTAIEYEAGLLVAKERAPFVSKQHLAPGILVGRRLPSQTVERHMNGEPISFGKCFPSDGRYRVVVFAGNISEPEQLRRVENLSKVPSLSEYLAQRLDSRGITPQDVFDILIVHSANRDDLEVTDLPPLLLKNSDGFDHVFVDNNQSRIWTLTDAYSKYGINRERGCVVLVRPDRHVTYIGELEDIFELVQLVSSLYVN</sequence>
<dbReference type="AlphaFoldDB" id="A0A9P5GFU0"/>
<name>A0A9P5GFU0_PENCR</name>
<proteinExistence type="inferred from homology"/>
<evidence type="ECO:0000313" key="8">
    <source>
        <dbReference type="Proteomes" id="UP000701341"/>
    </source>
</evidence>
<dbReference type="InterPro" id="IPR036188">
    <property type="entry name" value="FAD/NAD-bd_sf"/>
</dbReference>
<feature type="domain" description="Phenol hydroxylase-like C-terminal dimerisation" evidence="6">
    <location>
        <begin position="332"/>
        <end position="518"/>
    </location>
</feature>
<evidence type="ECO:0000259" key="5">
    <source>
        <dbReference type="Pfam" id="PF01494"/>
    </source>
</evidence>
<evidence type="ECO:0000256" key="2">
    <source>
        <dbReference type="ARBA" id="ARBA00022630"/>
    </source>
</evidence>
<evidence type="ECO:0000256" key="3">
    <source>
        <dbReference type="ARBA" id="ARBA00022827"/>
    </source>
</evidence>
<dbReference type="OrthoDB" id="1716816at2759"/>
<organism evidence="7 8">
    <name type="scientific">Penicillium crustosum</name>
    <name type="common">Blue mold fungus</name>
    <dbReference type="NCBI Taxonomy" id="36656"/>
    <lineage>
        <taxon>Eukaryota</taxon>
        <taxon>Fungi</taxon>
        <taxon>Dikarya</taxon>
        <taxon>Ascomycota</taxon>
        <taxon>Pezizomycotina</taxon>
        <taxon>Eurotiomycetes</taxon>
        <taxon>Eurotiomycetidae</taxon>
        <taxon>Eurotiales</taxon>
        <taxon>Aspergillaceae</taxon>
        <taxon>Penicillium</taxon>
    </lineage>
</organism>
<dbReference type="InterPro" id="IPR002938">
    <property type="entry name" value="FAD-bd"/>
</dbReference>
<keyword evidence="3" id="KW-0274">FAD</keyword>
<dbReference type="EMBL" id="JAAOZQ010000119">
    <property type="protein sequence ID" value="KAF7517242.1"/>
    <property type="molecule type" value="Genomic_DNA"/>
</dbReference>